<reference evidence="2" key="1">
    <citation type="journal article" date="2014" name="Int. J. Syst. Evol. Microbiol.">
        <title>Complete genome sequence of Corynebacterium casei LMG S-19264T (=DSM 44701T), isolated from a smear-ripened cheese.</title>
        <authorList>
            <consortium name="US DOE Joint Genome Institute (JGI-PGF)"/>
            <person name="Walter F."/>
            <person name="Albersmeier A."/>
            <person name="Kalinowski J."/>
            <person name="Ruckert C."/>
        </authorList>
    </citation>
    <scope>NUCLEOTIDE SEQUENCE</scope>
    <source>
        <strain evidence="2">JCM 4637</strain>
    </source>
</reference>
<feature type="transmembrane region" description="Helical" evidence="1">
    <location>
        <begin position="253"/>
        <end position="272"/>
    </location>
</feature>
<keyword evidence="1" id="KW-0812">Transmembrane</keyword>
<evidence type="ECO:0000313" key="3">
    <source>
        <dbReference type="Proteomes" id="UP000638353"/>
    </source>
</evidence>
<keyword evidence="1" id="KW-1133">Transmembrane helix</keyword>
<gene>
    <name evidence="2" type="ORF">GCM10010334_38590</name>
</gene>
<keyword evidence="1" id="KW-0472">Membrane</keyword>
<feature type="transmembrane region" description="Helical" evidence="1">
    <location>
        <begin position="78"/>
        <end position="100"/>
    </location>
</feature>
<evidence type="ECO:0000313" key="2">
    <source>
        <dbReference type="EMBL" id="GHC97338.1"/>
    </source>
</evidence>
<reference evidence="2" key="2">
    <citation type="submission" date="2020-09" db="EMBL/GenBank/DDBJ databases">
        <authorList>
            <person name="Sun Q."/>
            <person name="Ohkuma M."/>
        </authorList>
    </citation>
    <scope>NUCLEOTIDE SEQUENCE</scope>
    <source>
        <strain evidence="2">JCM 4637</strain>
    </source>
</reference>
<proteinExistence type="predicted"/>
<dbReference type="PANTHER" id="PTHR37305:SF1">
    <property type="entry name" value="MEMBRANE PROTEIN"/>
    <property type="match status" value="1"/>
</dbReference>
<comment type="caution">
    <text evidence="2">The sequence shown here is derived from an EMBL/GenBank/DDBJ whole genome shotgun (WGS) entry which is preliminary data.</text>
</comment>
<dbReference type="EMBL" id="BMVC01000007">
    <property type="protein sequence ID" value="GHC97338.1"/>
    <property type="molecule type" value="Genomic_DNA"/>
</dbReference>
<feature type="transmembrane region" description="Helical" evidence="1">
    <location>
        <begin position="166"/>
        <end position="187"/>
    </location>
</feature>
<dbReference type="Proteomes" id="UP000638353">
    <property type="component" value="Unassembled WGS sequence"/>
</dbReference>
<dbReference type="AlphaFoldDB" id="A0A919CAP9"/>
<dbReference type="PANTHER" id="PTHR37305">
    <property type="entry name" value="INTEGRAL MEMBRANE PROTEIN-RELATED"/>
    <property type="match status" value="1"/>
</dbReference>
<feature type="transmembrane region" description="Helical" evidence="1">
    <location>
        <begin position="34"/>
        <end position="53"/>
    </location>
</feature>
<name>A0A919CAP9_9ACTN</name>
<sequence length="277" mass="29174">MTIALPAATVPRPRFRDLLASEWLKLWSLRPTRWAFPLTALIVVGIGVNGALADYRNFPQYSEGVRENFVPTWALRDAFPVASAMVLMLIVGTLGALSVVNEYASGLIRTTMAAVPARRSLLSAKVLVVTGVTAVFGVAVVAVSFTVTQAILSGRGVSLSFGDPDVLPSLAASAALAPMSALVGLGFGVLLRHGAATVAVTALVLVLLPSFVGQEEAWTAAVKFALPLNAWQNLATVAPLHVPPPYTPSPTHSWVVLAVWPLLATAAALALVRRRDL</sequence>
<accession>A0A919CAP9</accession>
<protein>
    <submittedName>
        <fullName evidence="2">ABC transporter permease</fullName>
    </submittedName>
</protein>
<organism evidence="2 3">
    <name type="scientific">Streptomyces finlayi</name>
    <dbReference type="NCBI Taxonomy" id="67296"/>
    <lineage>
        <taxon>Bacteria</taxon>
        <taxon>Bacillati</taxon>
        <taxon>Actinomycetota</taxon>
        <taxon>Actinomycetes</taxon>
        <taxon>Kitasatosporales</taxon>
        <taxon>Streptomycetaceae</taxon>
        <taxon>Streptomyces</taxon>
    </lineage>
</organism>
<dbReference type="RefSeq" id="WP_189824507.1">
    <property type="nucleotide sequence ID" value="NZ_BMVC01000007.1"/>
</dbReference>
<feature type="transmembrane region" description="Helical" evidence="1">
    <location>
        <begin position="194"/>
        <end position="212"/>
    </location>
</feature>
<feature type="transmembrane region" description="Helical" evidence="1">
    <location>
        <begin position="121"/>
        <end position="146"/>
    </location>
</feature>
<evidence type="ECO:0000256" key="1">
    <source>
        <dbReference type="SAM" id="Phobius"/>
    </source>
</evidence>